<accession>A0A645GHH0</accession>
<name>A0A645GHH0_9ZZZZ</name>
<evidence type="ECO:0000313" key="1">
    <source>
        <dbReference type="EMBL" id="MPN23193.1"/>
    </source>
</evidence>
<sequence>MRGQYHVVHTSQRGIIRQRLVVEHVQNRGEPAGLQRFDHRLFLNQPGASAVDERGSVLDHRELLPAHLEQVLRVHPHQTVDDVRLREHFLERRLLCPEFRQRFS</sequence>
<dbReference type="AlphaFoldDB" id="A0A645GHH0"/>
<gene>
    <name evidence="1" type="ORF">SDC9_170581</name>
</gene>
<dbReference type="EMBL" id="VSSQ01071632">
    <property type="protein sequence ID" value="MPN23193.1"/>
    <property type="molecule type" value="Genomic_DNA"/>
</dbReference>
<comment type="caution">
    <text evidence="1">The sequence shown here is derived from an EMBL/GenBank/DDBJ whole genome shotgun (WGS) entry which is preliminary data.</text>
</comment>
<reference evidence="1" key="1">
    <citation type="submission" date="2019-08" db="EMBL/GenBank/DDBJ databases">
        <authorList>
            <person name="Kucharzyk K."/>
            <person name="Murdoch R.W."/>
            <person name="Higgins S."/>
            <person name="Loffler F."/>
        </authorList>
    </citation>
    <scope>NUCLEOTIDE SEQUENCE</scope>
</reference>
<protein>
    <submittedName>
        <fullName evidence="1">Uncharacterized protein</fullName>
    </submittedName>
</protein>
<organism evidence="1">
    <name type="scientific">bioreactor metagenome</name>
    <dbReference type="NCBI Taxonomy" id="1076179"/>
    <lineage>
        <taxon>unclassified sequences</taxon>
        <taxon>metagenomes</taxon>
        <taxon>ecological metagenomes</taxon>
    </lineage>
</organism>
<proteinExistence type="predicted"/>